<dbReference type="Proteomes" id="UP001500236">
    <property type="component" value="Unassembled WGS sequence"/>
</dbReference>
<evidence type="ECO:0000313" key="8">
    <source>
        <dbReference type="EMBL" id="GAA3068824.1"/>
    </source>
</evidence>
<reference evidence="9" key="1">
    <citation type="journal article" date="2019" name="Int. J. Syst. Evol. Microbiol.">
        <title>The Global Catalogue of Microorganisms (GCM) 10K type strain sequencing project: providing services to taxonomists for standard genome sequencing and annotation.</title>
        <authorList>
            <consortium name="The Broad Institute Genomics Platform"/>
            <consortium name="The Broad Institute Genome Sequencing Center for Infectious Disease"/>
            <person name="Wu L."/>
            <person name="Ma J."/>
        </authorList>
    </citation>
    <scope>NUCLEOTIDE SEQUENCE [LARGE SCALE GENOMIC DNA]</scope>
    <source>
        <strain evidence="9">JCM 14309</strain>
    </source>
</reference>
<evidence type="ECO:0000313" key="9">
    <source>
        <dbReference type="Proteomes" id="UP001500236"/>
    </source>
</evidence>
<dbReference type="InterPro" id="IPR003594">
    <property type="entry name" value="HATPase_dom"/>
</dbReference>
<dbReference type="Pfam" id="PF07730">
    <property type="entry name" value="HisKA_3"/>
    <property type="match status" value="1"/>
</dbReference>
<feature type="transmembrane region" description="Helical" evidence="5">
    <location>
        <begin position="70"/>
        <end position="96"/>
    </location>
</feature>
<dbReference type="CDD" id="cd16917">
    <property type="entry name" value="HATPase_UhpB-NarQ-NarX-like"/>
    <property type="match status" value="1"/>
</dbReference>
<dbReference type="PANTHER" id="PTHR24421">
    <property type="entry name" value="NITRATE/NITRITE SENSOR PROTEIN NARX-RELATED"/>
    <property type="match status" value="1"/>
</dbReference>
<dbReference type="EMBL" id="BAAAVT010000013">
    <property type="protein sequence ID" value="GAA3068824.1"/>
    <property type="molecule type" value="Genomic_DNA"/>
</dbReference>
<keyword evidence="2" id="KW-0418">Kinase</keyword>
<evidence type="ECO:0000256" key="3">
    <source>
        <dbReference type="ARBA" id="ARBA00023012"/>
    </source>
</evidence>
<comment type="caution">
    <text evidence="8">The sequence shown here is derived from an EMBL/GenBank/DDBJ whole genome shotgun (WGS) entry which is preliminary data.</text>
</comment>
<dbReference type="Pfam" id="PF02518">
    <property type="entry name" value="HATPase_c"/>
    <property type="match status" value="1"/>
</dbReference>
<dbReference type="Gene3D" id="1.20.5.1930">
    <property type="match status" value="1"/>
</dbReference>
<organism evidence="8 9">
    <name type="scientific">Nesterenkonia aethiopica</name>
    <dbReference type="NCBI Taxonomy" id="269144"/>
    <lineage>
        <taxon>Bacteria</taxon>
        <taxon>Bacillati</taxon>
        <taxon>Actinomycetota</taxon>
        <taxon>Actinomycetes</taxon>
        <taxon>Micrococcales</taxon>
        <taxon>Micrococcaceae</taxon>
        <taxon>Nesterenkonia</taxon>
    </lineage>
</organism>
<feature type="domain" description="Histidine kinase/HSP90-like ATPase" evidence="6">
    <location>
        <begin position="275"/>
        <end position="356"/>
    </location>
</feature>
<dbReference type="InterPro" id="IPR050482">
    <property type="entry name" value="Sensor_HK_TwoCompSys"/>
</dbReference>
<feature type="region of interest" description="Disordered" evidence="4">
    <location>
        <begin position="306"/>
        <end position="327"/>
    </location>
</feature>
<dbReference type="InterPro" id="IPR011712">
    <property type="entry name" value="Sig_transdc_His_kin_sub3_dim/P"/>
</dbReference>
<evidence type="ECO:0000259" key="7">
    <source>
        <dbReference type="Pfam" id="PF07730"/>
    </source>
</evidence>
<sequence>MGIRIYRLLYTGIWLVFLSLPVAYAFDPEVSPGARLLALGATAVFIGIYIAHFWRDVPALESPAGVRRTVLIVIILGLLAAATLPAAGYAAISFAPFLTASLVFALPVRPGVLSGIAVWVLAALACLPFAASLWPILGTGLGVLFIVLIRLADSMEHRQQAAEEELRRAAERDAIARDVHDVLGHSLTVLSIRAQLAARLIDHDPAQAREEVQRIDALARESLGQVRSTVARLRTPRLEAELDSAREALSAAGISAEVTSEGQPDSAHAELFAWALREAVTNVVRHAEATCCRIRVQPQRLQVEDDGVGLPGDAEGTEAGQGQGLRGLKERAAGAGADLQLRESRIRPDRPGTVVAVVL</sequence>
<name>A0ABP6M027_9MICC</name>
<feature type="transmembrane region" description="Helical" evidence="5">
    <location>
        <begin position="35"/>
        <end position="54"/>
    </location>
</feature>
<keyword evidence="5" id="KW-0472">Membrane</keyword>
<keyword evidence="3" id="KW-0902">Two-component regulatory system</keyword>
<evidence type="ECO:0000256" key="1">
    <source>
        <dbReference type="ARBA" id="ARBA00022679"/>
    </source>
</evidence>
<keyword evidence="5" id="KW-1133">Transmembrane helix</keyword>
<proteinExistence type="predicted"/>
<evidence type="ECO:0000256" key="4">
    <source>
        <dbReference type="SAM" id="MobiDB-lite"/>
    </source>
</evidence>
<dbReference type="RefSeq" id="WP_344681265.1">
    <property type="nucleotide sequence ID" value="NZ_BAAAVT010000013.1"/>
</dbReference>
<evidence type="ECO:0000259" key="6">
    <source>
        <dbReference type="Pfam" id="PF02518"/>
    </source>
</evidence>
<feature type="transmembrane region" description="Helical" evidence="5">
    <location>
        <begin position="116"/>
        <end position="149"/>
    </location>
</feature>
<keyword evidence="1" id="KW-0808">Transferase</keyword>
<keyword evidence="9" id="KW-1185">Reference proteome</keyword>
<protein>
    <recommendedName>
        <fullName evidence="10">Sensor histidine kinase</fullName>
    </recommendedName>
</protein>
<evidence type="ECO:0000256" key="5">
    <source>
        <dbReference type="SAM" id="Phobius"/>
    </source>
</evidence>
<dbReference type="SUPFAM" id="SSF55874">
    <property type="entry name" value="ATPase domain of HSP90 chaperone/DNA topoisomerase II/histidine kinase"/>
    <property type="match status" value="1"/>
</dbReference>
<dbReference type="PANTHER" id="PTHR24421:SF63">
    <property type="entry name" value="SENSOR HISTIDINE KINASE DESK"/>
    <property type="match status" value="1"/>
</dbReference>
<feature type="domain" description="Signal transduction histidine kinase subgroup 3 dimerisation and phosphoacceptor" evidence="7">
    <location>
        <begin position="171"/>
        <end position="236"/>
    </location>
</feature>
<accession>A0ABP6M027</accession>
<evidence type="ECO:0000256" key="2">
    <source>
        <dbReference type="ARBA" id="ARBA00022777"/>
    </source>
</evidence>
<gene>
    <name evidence="8" type="ORF">GCM10010529_21720</name>
</gene>
<dbReference type="InterPro" id="IPR036890">
    <property type="entry name" value="HATPase_C_sf"/>
</dbReference>
<evidence type="ECO:0008006" key="10">
    <source>
        <dbReference type="Google" id="ProtNLM"/>
    </source>
</evidence>
<dbReference type="Gene3D" id="3.30.565.10">
    <property type="entry name" value="Histidine kinase-like ATPase, C-terminal domain"/>
    <property type="match status" value="1"/>
</dbReference>
<keyword evidence="5" id="KW-0812">Transmembrane</keyword>